<evidence type="ECO:0000313" key="1">
    <source>
        <dbReference type="EMBL" id="MCH5598401.1"/>
    </source>
</evidence>
<evidence type="ECO:0000313" key="2">
    <source>
        <dbReference type="Proteomes" id="UP001202248"/>
    </source>
</evidence>
<gene>
    <name evidence="1" type="ORF">MKP09_10995</name>
</gene>
<dbReference type="RefSeq" id="WP_240828929.1">
    <property type="nucleotide sequence ID" value="NZ_JAKWBL010000001.1"/>
</dbReference>
<keyword evidence="2" id="KW-1185">Reference proteome</keyword>
<name>A0ABS9SJC1_9BACT</name>
<reference evidence="1 2" key="1">
    <citation type="submission" date="2022-02" db="EMBL/GenBank/DDBJ databases">
        <authorList>
            <person name="Min J."/>
        </authorList>
    </citation>
    <scope>NUCLEOTIDE SEQUENCE [LARGE SCALE GENOMIC DNA]</scope>
    <source>
        <strain evidence="1 2">GR10-1</strain>
    </source>
</reference>
<dbReference type="EMBL" id="JAKWBL010000001">
    <property type="protein sequence ID" value="MCH5598401.1"/>
    <property type="molecule type" value="Genomic_DNA"/>
</dbReference>
<proteinExistence type="predicted"/>
<comment type="caution">
    <text evidence="1">The sequence shown here is derived from an EMBL/GenBank/DDBJ whole genome shotgun (WGS) entry which is preliminary data.</text>
</comment>
<protein>
    <submittedName>
        <fullName evidence="1">Uncharacterized protein</fullName>
    </submittedName>
</protein>
<sequence>MPVVIRERTAAALTSILTNKDGKTLAVTAEPGMGRDPWTYDSNTHKDWLLGLSSMNRQAILMPTLYHPVLGEKYSYLKKGDSLSFRFRYTVKKMTGIVYINM</sequence>
<accession>A0ABS9SJC1</accession>
<dbReference type="Proteomes" id="UP001202248">
    <property type="component" value="Unassembled WGS sequence"/>
</dbReference>
<organism evidence="1 2">
    <name type="scientific">Niabella ginsengisoli</name>
    <dbReference type="NCBI Taxonomy" id="522298"/>
    <lineage>
        <taxon>Bacteria</taxon>
        <taxon>Pseudomonadati</taxon>
        <taxon>Bacteroidota</taxon>
        <taxon>Chitinophagia</taxon>
        <taxon>Chitinophagales</taxon>
        <taxon>Chitinophagaceae</taxon>
        <taxon>Niabella</taxon>
    </lineage>
</organism>